<evidence type="ECO:0000313" key="1">
    <source>
        <dbReference type="EMBL" id="CAB4125759.1"/>
    </source>
</evidence>
<protein>
    <submittedName>
        <fullName evidence="2">Uncharacterized protein</fullName>
    </submittedName>
</protein>
<evidence type="ECO:0000313" key="2">
    <source>
        <dbReference type="EMBL" id="CAB5209334.1"/>
    </source>
</evidence>
<organism evidence="2">
    <name type="scientific">uncultured Caudovirales phage</name>
    <dbReference type="NCBI Taxonomy" id="2100421"/>
    <lineage>
        <taxon>Viruses</taxon>
        <taxon>Duplodnaviria</taxon>
        <taxon>Heunggongvirae</taxon>
        <taxon>Uroviricota</taxon>
        <taxon>Caudoviricetes</taxon>
        <taxon>Peduoviridae</taxon>
        <taxon>Maltschvirus</taxon>
        <taxon>Maltschvirus maltsch</taxon>
    </lineage>
</organism>
<sequence length="76" mass="8730">MLYDYIPRIVSGVLSLLQSSNLRNRVYAMEDRLDILEVAIEDIERINARSATPNSLITNITDSVRKHKATLVDHYK</sequence>
<dbReference type="EMBL" id="LR798231">
    <property type="protein sequence ID" value="CAB5209334.1"/>
    <property type="molecule type" value="Genomic_DNA"/>
</dbReference>
<accession>A0A6J7WLM3</accession>
<proteinExistence type="predicted"/>
<gene>
    <name evidence="2" type="ORF">UFOVP181_431</name>
    <name evidence="1" type="ORF">UFOVP57_208</name>
</gene>
<name>A0A6J7WLM3_9CAUD</name>
<reference evidence="2" key="1">
    <citation type="submission" date="2020-05" db="EMBL/GenBank/DDBJ databases">
        <authorList>
            <person name="Chiriac C."/>
            <person name="Salcher M."/>
            <person name="Ghai R."/>
            <person name="Kavagutti S V."/>
        </authorList>
    </citation>
    <scope>NUCLEOTIDE SEQUENCE</scope>
</reference>
<dbReference type="EMBL" id="LR796187">
    <property type="protein sequence ID" value="CAB4125759.1"/>
    <property type="molecule type" value="Genomic_DNA"/>
</dbReference>